<evidence type="ECO:0000313" key="2">
    <source>
        <dbReference type="Proteomes" id="UP000829685"/>
    </source>
</evidence>
<accession>A0A9P9WW92</accession>
<proteinExistence type="predicted"/>
<organism evidence="1 2">
    <name type="scientific">Neoarthrinium moseri</name>
    <dbReference type="NCBI Taxonomy" id="1658444"/>
    <lineage>
        <taxon>Eukaryota</taxon>
        <taxon>Fungi</taxon>
        <taxon>Dikarya</taxon>
        <taxon>Ascomycota</taxon>
        <taxon>Pezizomycotina</taxon>
        <taxon>Sordariomycetes</taxon>
        <taxon>Xylariomycetidae</taxon>
        <taxon>Amphisphaeriales</taxon>
        <taxon>Apiosporaceae</taxon>
        <taxon>Neoarthrinium</taxon>
    </lineage>
</organism>
<dbReference type="EMBL" id="JAFIMR010000003">
    <property type="protein sequence ID" value="KAI1880358.1"/>
    <property type="molecule type" value="Genomic_DNA"/>
</dbReference>
<sequence length="301" mass="35005">MASQDAAAQFRYFSSLPTEIQLMVWKYHREAEPPVRHYFQNPVRRRACIYSAVDARSGTIVPNLTTEKDPRVTYELGPLITSEKKQLQGPLLHNPSGRVQDAIRCAQLVEKREPVMAYMDLCLDIVIFEERNLRSLRFDGDHYQPYEDFVQRYCPPDVQRIGFAGVDMLRQIWLAGAGYVSRREPQDFLKQLIEQRVALRTLYLIVQPDVNCPYVRNRSPLEGCRAEADGFIDFYNYYLIHQRFEPLITRSRSMAQRAVRCTCLITREYHFATKARNNLLAYLETTGRNLEVNIVIEGSLS</sequence>
<keyword evidence="2" id="KW-1185">Reference proteome</keyword>
<reference evidence="1" key="1">
    <citation type="submission" date="2021-03" db="EMBL/GenBank/DDBJ databases">
        <title>Revisited historic fungal species revealed as producer of novel bioactive compounds through whole genome sequencing and comparative genomics.</title>
        <authorList>
            <person name="Vignolle G.A."/>
            <person name="Hochenegger N."/>
            <person name="Mach R.L."/>
            <person name="Mach-Aigner A.R."/>
            <person name="Javad Rahimi M."/>
            <person name="Salim K.A."/>
            <person name="Chan C.M."/>
            <person name="Lim L.B.L."/>
            <person name="Cai F."/>
            <person name="Druzhinina I.S."/>
            <person name="U'Ren J.M."/>
            <person name="Derntl C."/>
        </authorList>
    </citation>
    <scope>NUCLEOTIDE SEQUENCE</scope>
    <source>
        <strain evidence="1">TUCIM 5799</strain>
    </source>
</reference>
<comment type="caution">
    <text evidence="1">The sequence shown here is derived from an EMBL/GenBank/DDBJ whole genome shotgun (WGS) entry which is preliminary data.</text>
</comment>
<gene>
    <name evidence="1" type="ORF">JX265_001979</name>
</gene>
<evidence type="ECO:0000313" key="1">
    <source>
        <dbReference type="EMBL" id="KAI1880358.1"/>
    </source>
</evidence>
<name>A0A9P9WW92_9PEZI</name>
<protein>
    <submittedName>
        <fullName evidence="1">Uncharacterized protein</fullName>
    </submittedName>
</protein>
<dbReference type="Proteomes" id="UP000829685">
    <property type="component" value="Unassembled WGS sequence"/>
</dbReference>
<dbReference type="AlphaFoldDB" id="A0A9P9WW92"/>